<feature type="compositionally biased region" description="Low complexity" evidence="1">
    <location>
        <begin position="169"/>
        <end position="195"/>
    </location>
</feature>
<accession>A0AAD6ZM98</accession>
<feature type="compositionally biased region" description="Polar residues" evidence="1">
    <location>
        <begin position="17"/>
        <end position="40"/>
    </location>
</feature>
<reference evidence="2" key="1">
    <citation type="submission" date="2023-03" db="EMBL/GenBank/DDBJ databases">
        <title>Massive genome expansion in bonnet fungi (Mycena s.s.) driven by repeated elements and novel gene families across ecological guilds.</title>
        <authorList>
            <consortium name="Lawrence Berkeley National Laboratory"/>
            <person name="Harder C.B."/>
            <person name="Miyauchi S."/>
            <person name="Viragh M."/>
            <person name="Kuo A."/>
            <person name="Thoen E."/>
            <person name="Andreopoulos B."/>
            <person name="Lu D."/>
            <person name="Skrede I."/>
            <person name="Drula E."/>
            <person name="Henrissat B."/>
            <person name="Morin E."/>
            <person name="Kohler A."/>
            <person name="Barry K."/>
            <person name="LaButti K."/>
            <person name="Morin E."/>
            <person name="Salamov A."/>
            <person name="Lipzen A."/>
            <person name="Mereny Z."/>
            <person name="Hegedus B."/>
            <person name="Baldrian P."/>
            <person name="Stursova M."/>
            <person name="Weitz H."/>
            <person name="Taylor A."/>
            <person name="Grigoriev I.V."/>
            <person name="Nagy L.G."/>
            <person name="Martin F."/>
            <person name="Kauserud H."/>
        </authorList>
    </citation>
    <scope>NUCLEOTIDE SEQUENCE</scope>
    <source>
        <strain evidence="2">CBHHK002</strain>
    </source>
</reference>
<sequence length="226" mass="23227">MSPAPPPPPLRRGHGTTFRNPTSTCPGGTHSLASALNVPNPTFVEKPAQKPVGSAVKDGVEDGNVDAVLDGVGTPRRQPSGSGDASGDEEPDYLAPLLQRTLRRRGLSDSSIHSMFTSQAAEDEADAAPPQTPLSRTEAAWLESGSSFRSGLGVDSSATTPTAKERSAGGSSLSGSELGTSPPGASAPIASAGGPKLARRSSRGSRIAARWQDAEQTGRSGWYGIW</sequence>
<comment type="caution">
    <text evidence="2">The sequence shown here is derived from an EMBL/GenBank/DDBJ whole genome shotgun (WGS) entry which is preliminary data.</text>
</comment>
<feature type="region of interest" description="Disordered" evidence="1">
    <location>
        <begin position="1"/>
        <end position="226"/>
    </location>
</feature>
<feature type="compositionally biased region" description="Pro residues" evidence="1">
    <location>
        <begin position="1"/>
        <end position="10"/>
    </location>
</feature>
<evidence type="ECO:0000313" key="3">
    <source>
        <dbReference type="Proteomes" id="UP001218218"/>
    </source>
</evidence>
<organism evidence="2 3">
    <name type="scientific">Mycena albidolilacea</name>
    <dbReference type="NCBI Taxonomy" id="1033008"/>
    <lineage>
        <taxon>Eukaryota</taxon>
        <taxon>Fungi</taxon>
        <taxon>Dikarya</taxon>
        <taxon>Basidiomycota</taxon>
        <taxon>Agaricomycotina</taxon>
        <taxon>Agaricomycetes</taxon>
        <taxon>Agaricomycetidae</taxon>
        <taxon>Agaricales</taxon>
        <taxon>Marasmiineae</taxon>
        <taxon>Mycenaceae</taxon>
        <taxon>Mycena</taxon>
    </lineage>
</organism>
<protein>
    <submittedName>
        <fullName evidence="2">Uncharacterized protein</fullName>
    </submittedName>
</protein>
<dbReference type="EMBL" id="JARIHO010000038">
    <property type="protein sequence ID" value="KAJ7328927.1"/>
    <property type="molecule type" value="Genomic_DNA"/>
</dbReference>
<feature type="compositionally biased region" description="Polar residues" evidence="1">
    <location>
        <begin position="108"/>
        <end position="118"/>
    </location>
</feature>
<evidence type="ECO:0000256" key="1">
    <source>
        <dbReference type="SAM" id="MobiDB-lite"/>
    </source>
</evidence>
<gene>
    <name evidence="2" type="ORF">DFH08DRAFT_1023507</name>
</gene>
<evidence type="ECO:0000313" key="2">
    <source>
        <dbReference type="EMBL" id="KAJ7328927.1"/>
    </source>
</evidence>
<dbReference type="Proteomes" id="UP001218218">
    <property type="component" value="Unassembled WGS sequence"/>
</dbReference>
<name>A0AAD6ZM98_9AGAR</name>
<proteinExistence type="predicted"/>
<keyword evidence="3" id="KW-1185">Reference proteome</keyword>
<dbReference type="AlphaFoldDB" id="A0AAD6ZM98"/>